<comment type="caution">
    <text evidence="10">Lacks conserved residue(s) required for the propagation of feature annotation.</text>
</comment>
<name>I0HU20_RUBGI</name>
<evidence type="ECO:0000256" key="4">
    <source>
        <dbReference type="ARBA" id="ARBA00022556"/>
    </source>
</evidence>
<keyword evidence="1 10" id="KW-1003">Cell membrane</keyword>
<dbReference type="GO" id="GO:0009245">
    <property type="term" value="P:lipid A biosynthetic process"/>
    <property type="evidence" value="ECO:0007669"/>
    <property type="project" value="UniProtKB-UniRule"/>
</dbReference>
<feature type="binding site" evidence="10">
    <location>
        <position position="144"/>
    </location>
    <ligand>
        <name>substrate</name>
    </ligand>
</feature>
<feature type="binding site" evidence="10">
    <location>
        <position position="34"/>
    </location>
    <ligand>
        <name>Mn(2+)</name>
        <dbReference type="ChEBI" id="CHEBI:29035"/>
        <label>1</label>
    </ligand>
</feature>
<feature type="binding site" evidence="10">
    <location>
        <position position="63"/>
    </location>
    <ligand>
        <name>Mn(2+)</name>
        <dbReference type="ChEBI" id="CHEBI:29035"/>
        <label>2</label>
    </ligand>
</feature>
<proteinExistence type="inferred from homology"/>
<evidence type="ECO:0000256" key="6">
    <source>
        <dbReference type="ARBA" id="ARBA00022801"/>
    </source>
</evidence>
<evidence type="ECO:0000256" key="2">
    <source>
        <dbReference type="ARBA" id="ARBA00022516"/>
    </source>
</evidence>
<evidence type="ECO:0000256" key="5">
    <source>
        <dbReference type="ARBA" id="ARBA00022723"/>
    </source>
</evidence>
<dbReference type="InterPro" id="IPR043461">
    <property type="entry name" value="LpxH-like"/>
</dbReference>
<evidence type="ECO:0000313" key="13">
    <source>
        <dbReference type="Proteomes" id="UP000007883"/>
    </source>
</evidence>
<evidence type="ECO:0000256" key="8">
    <source>
        <dbReference type="ARBA" id="ARBA00023136"/>
    </source>
</evidence>
<keyword evidence="9 10" id="KW-0464">Manganese</keyword>
<dbReference type="HAMAP" id="MF_00575">
    <property type="entry name" value="LpxH"/>
    <property type="match status" value="1"/>
</dbReference>
<dbReference type="InterPro" id="IPR029052">
    <property type="entry name" value="Metallo-depent_PP-like"/>
</dbReference>
<comment type="pathway">
    <text evidence="10">Glycolipid biosynthesis; lipid IV(A) biosynthesis; lipid IV(A) from (3R)-3-hydroxytetradecanoyl-[acyl-carrier-protein] and UDP-N-acetyl-alpha-D-glucosamine: step 4/6.</text>
</comment>
<feature type="binding site" evidence="10">
    <location>
        <position position="32"/>
    </location>
    <ligand>
        <name>Mn(2+)</name>
        <dbReference type="ChEBI" id="CHEBI:29035"/>
        <label>1</label>
    </ligand>
</feature>
<keyword evidence="2 10" id="KW-0444">Lipid biosynthesis</keyword>
<feature type="binding site" evidence="10">
    <location>
        <position position="63"/>
    </location>
    <ligand>
        <name>Mn(2+)</name>
        <dbReference type="ChEBI" id="CHEBI:29035"/>
        <label>1</label>
    </ligand>
</feature>
<dbReference type="InterPro" id="IPR010138">
    <property type="entry name" value="UDP-diacylglucosamine_Hdrlase"/>
</dbReference>
<dbReference type="NCBIfam" id="NF003743">
    <property type="entry name" value="PRK05340.1"/>
    <property type="match status" value="1"/>
</dbReference>
<feature type="binding site" evidence="10">
    <location>
        <position position="218"/>
    </location>
    <ligand>
        <name>Mn(2+)</name>
        <dbReference type="ChEBI" id="CHEBI:29035"/>
        <label>1</label>
    </ligand>
</feature>
<dbReference type="CDD" id="cd07398">
    <property type="entry name" value="MPP_YbbF-LpxH"/>
    <property type="match status" value="1"/>
</dbReference>
<keyword evidence="6 10" id="KW-0378">Hydrolase</keyword>
<feature type="binding site" evidence="10">
    <location>
        <begin position="101"/>
        <end position="102"/>
    </location>
    <ligand>
        <name>substrate</name>
    </ligand>
</feature>
<keyword evidence="8 10" id="KW-0472">Membrane</keyword>
<comment type="similarity">
    <text evidence="10">Belongs to the LpxH family.</text>
</comment>
<dbReference type="STRING" id="983917.RGE_31680"/>
<feature type="domain" description="Calcineurin-like phosphoesterase" evidence="11">
    <location>
        <begin position="26"/>
        <end position="220"/>
    </location>
</feature>
<evidence type="ECO:0000256" key="9">
    <source>
        <dbReference type="ARBA" id="ARBA00023211"/>
    </source>
</evidence>
<evidence type="ECO:0000256" key="7">
    <source>
        <dbReference type="ARBA" id="ARBA00023098"/>
    </source>
</evidence>
<dbReference type="Proteomes" id="UP000007883">
    <property type="component" value="Chromosome"/>
</dbReference>
<dbReference type="Pfam" id="PF00149">
    <property type="entry name" value="Metallophos"/>
    <property type="match status" value="1"/>
</dbReference>
<comment type="cofactor">
    <cofactor evidence="10">
        <name>Mn(2+)</name>
        <dbReference type="ChEBI" id="CHEBI:29035"/>
    </cofactor>
    <text evidence="10">Binds 2 Mn(2+) ions per subunit in a binuclear metal center.</text>
</comment>
<keyword evidence="4 10" id="KW-0441">Lipid A biosynthesis</keyword>
<feature type="binding site" evidence="10">
    <location>
        <position position="216"/>
    </location>
    <ligand>
        <name>Mn(2+)</name>
        <dbReference type="ChEBI" id="CHEBI:29035"/>
        <label>2</label>
    </ligand>
</feature>
<dbReference type="GO" id="GO:0030145">
    <property type="term" value="F:manganese ion binding"/>
    <property type="evidence" value="ECO:0007669"/>
    <property type="project" value="UniProtKB-UniRule"/>
</dbReference>
<dbReference type="PATRIC" id="fig|983917.3.peg.3095"/>
<comment type="catalytic activity">
    <reaction evidence="10">
        <text>UDP-2-N,3-O-bis[(3R)-3-hydroxytetradecanoyl]-alpha-D-glucosamine + H2O = 2-N,3-O-bis[(3R)-3-hydroxytetradecanoyl]-alpha-D-glucosaminyl 1-phosphate + UMP + 2 H(+)</text>
        <dbReference type="Rhea" id="RHEA:25213"/>
        <dbReference type="ChEBI" id="CHEBI:15377"/>
        <dbReference type="ChEBI" id="CHEBI:15378"/>
        <dbReference type="ChEBI" id="CHEBI:57865"/>
        <dbReference type="ChEBI" id="CHEBI:57957"/>
        <dbReference type="ChEBI" id="CHEBI:78847"/>
        <dbReference type="EC" id="3.6.1.54"/>
    </reaction>
</comment>
<gene>
    <name evidence="10 12" type="primary">lpxH</name>
    <name evidence="12" type="ordered locus">RGE_31680</name>
</gene>
<dbReference type="InterPro" id="IPR004843">
    <property type="entry name" value="Calcineurin-like_PHP"/>
</dbReference>
<dbReference type="RefSeq" id="WP_014429368.1">
    <property type="nucleotide sequence ID" value="NC_017075.1"/>
</dbReference>
<evidence type="ECO:0000256" key="10">
    <source>
        <dbReference type="HAMAP-Rule" id="MF_00575"/>
    </source>
</evidence>
<dbReference type="EMBL" id="AP012320">
    <property type="protein sequence ID" value="BAL96507.1"/>
    <property type="molecule type" value="Genomic_DNA"/>
</dbReference>
<feature type="binding site" evidence="10">
    <location>
        <position position="216"/>
    </location>
    <ligand>
        <name>substrate</name>
    </ligand>
</feature>
<organism evidence="12 13">
    <name type="scientific">Rubrivivax gelatinosus (strain NBRC 100245 / IL144)</name>
    <dbReference type="NCBI Taxonomy" id="983917"/>
    <lineage>
        <taxon>Bacteria</taxon>
        <taxon>Pseudomonadati</taxon>
        <taxon>Pseudomonadota</taxon>
        <taxon>Betaproteobacteria</taxon>
        <taxon>Burkholderiales</taxon>
        <taxon>Sphaerotilaceae</taxon>
        <taxon>Rubrivivax</taxon>
    </lineage>
</organism>
<dbReference type="PANTHER" id="PTHR34990">
    <property type="entry name" value="UDP-2,3-DIACYLGLUCOSAMINE HYDROLASE-RELATED"/>
    <property type="match status" value="1"/>
</dbReference>
<reference evidence="12 13" key="1">
    <citation type="journal article" date="2012" name="J. Bacteriol.">
        <title>Complete genome sequence of phototrophic betaproteobacterium Rubrivivax gelatinosus IL144.</title>
        <authorList>
            <person name="Nagashima S."/>
            <person name="Kamimura A."/>
            <person name="Shimizu T."/>
            <person name="Nakamura-isaki S."/>
            <person name="Aono E."/>
            <person name="Sakamoto K."/>
            <person name="Ichikawa N."/>
            <person name="Nakazawa H."/>
            <person name="Sekine M."/>
            <person name="Yamazaki S."/>
            <person name="Fujita N."/>
            <person name="Shimada K."/>
            <person name="Hanada S."/>
            <person name="Nagashima K.V.P."/>
        </authorList>
    </citation>
    <scope>NUCLEOTIDE SEQUENCE [LARGE SCALE GENOMIC DNA]</scope>
    <source>
        <strain evidence="13">NBRC 100245 / IL144</strain>
    </source>
</reference>
<dbReference type="Gene3D" id="3.60.21.10">
    <property type="match status" value="1"/>
</dbReference>
<dbReference type="SUPFAM" id="SSF56300">
    <property type="entry name" value="Metallo-dependent phosphatases"/>
    <property type="match status" value="1"/>
</dbReference>
<feature type="binding site" evidence="10">
    <location>
        <position position="136"/>
    </location>
    <ligand>
        <name>Mn(2+)</name>
        <dbReference type="ChEBI" id="CHEBI:29035"/>
        <label>2</label>
    </ligand>
</feature>
<sequence>MPAGSASGVAALPAFFEFEAPREWRTIDFISDIHLAPSLPRTAAAWREHLLHTRADAVFMLGDLFEAWVGDDMRSRPFEAECAEVLAEAASCRSLAFMAGNRDFLVGARLLRETGVMGLADPTVLDAWGRRVLLTHGDALCLDDRDYLAFRATVRDEAWQREFLARPLDERLLIAADIRRRSEARQDDAARYADVDTAAAVAWMHAVGTAELVHGHTHRPGSETLAPGYRRHVLTDWDLDDPRAPRAEVLRLTRDGFQRVPPATADGA</sequence>
<keyword evidence="7 10" id="KW-0443">Lipid metabolism</keyword>
<dbReference type="EC" id="3.6.1.54" evidence="10"/>
<dbReference type="KEGG" id="rge:RGE_31680"/>
<protein>
    <recommendedName>
        <fullName evidence="10">UDP-2,3-diacylglucosamine hydrolase</fullName>
        <ecNumber evidence="10">3.6.1.54</ecNumber>
    </recommendedName>
    <alternativeName>
        <fullName evidence="10">UDP-2,3-diacylglucosamine diphosphatase</fullName>
    </alternativeName>
</protein>
<evidence type="ECO:0000259" key="11">
    <source>
        <dbReference type="Pfam" id="PF00149"/>
    </source>
</evidence>
<dbReference type="GO" id="GO:0005737">
    <property type="term" value="C:cytoplasm"/>
    <property type="evidence" value="ECO:0007669"/>
    <property type="project" value="InterPro"/>
</dbReference>
<keyword evidence="3 10" id="KW-0997">Cell inner membrane</keyword>
<dbReference type="PANTHER" id="PTHR34990:SF1">
    <property type="entry name" value="UDP-2,3-DIACYLGLUCOSAMINE HYDROLASE"/>
    <property type="match status" value="1"/>
</dbReference>
<dbReference type="AlphaFoldDB" id="I0HU20"/>
<evidence type="ECO:0000256" key="1">
    <source>
        <dbReference type="ARBA" id="ARBA00022475"/>
    </source>
</evidence>
<comment type="subcellular location">
    <subcellularLocation>
        <location evidence="10">Cell inner membrane</location>
        <topology evidence="10">Peripheral membrane protein</topology>
        <orientation evidence="10">Cytoplasmic side</orientation>
    </subcellularLocation>
</comment>
<dbReference type="eggNOG" id="COG2908">
    <property type="taxonomic scope" value="Bacteria"/>
</dbReference>
<feature type="binding site" evidence="10">
    <location>
        <position position="182"/>
    </location>
    <ligand>
        <name>substrate</name>
    </ligand>
</feature>
<keyword evidence="5 10" id="KW-0479">Metal-binding</keyword>
<evidence type="ECO:0000313" key="12">
    <source>
        <dbReference type="EMBL" id="BAL96507.1"/>
    </source>
</evidence>
<comment type="function">
    <text evidence="10">Hydrolyzes the pyrophosphate bond of UDP-2,3-diacylglucosamine to yield 2,3-diacylglucosamine 1-phosphate (lipid X) and UMP by catalyzing the attack of water at the alpha-P atom. Involved in the biosynthesis of lipid A, a phosphorylated glycolipid that anchors the lipopolysaccharide to the outer membrane of the cell.</text>
</comment>
<dbReference type="GO" id="GO:0019897">
    <property type="term" value="C:extrinsic component of plasma membrane"/>
    <property type="evidence" value="ECO:0007669"/>
    <property type="project" value="UniProtKB-UniRule"/>
</dbReference>
<keyword evidence="13" id="KW-1185">Reference proteome</keyword>
<dbReference type="GO" id="GO:0008758">
    <property type="term" value="F:UDP-2,3-diacylglucosamine hydrolase activity"/>
    <property type="evidence" value="ECO:0007669"/>
    <property type="project" value="UniProtKB-UniRule"/>
</dbReference>
<dbReference type="UniPathway" id="UPA00359">
    <property type="reaction ID" value="UER00480"/>
</dbReference>
<accession>I0HU20</accession>
<evidence type="ECO:0000256" key="3">
    <source>
        <dbReference type="ARBA" id="ARBA00022519"/>
    </source>
</evidence>
<feature type="binding site" evidence="10">
    <location>
        <position position="101"/>
    </location>
    <ligand>
        <name>Mn(2+)</name>
        <dbReference type="ChEBI" id="CHEBI:29035"/>
        <label>2</label>
    </ligand>
</feature>
<dbReference type="HOGENOM" id="CLU_074586_0_0_4"/>